<evidence type="ECO:0000313" key="1">
    <source>
        <dbReference type="EMBL" id="XCN28165.1"/>
    </source>
</evidence>
<organism evidence="1">
    <name type="scientific">Pantoea phage Survivor</name>
    <dbReference type="NCBI Taxonomy" id="3232176"/>
    <lineage>
        <taxon>Viruses</taxon>
        <taxon>Duplodnaviria</taxon>
        <taxon>Heunggongvirae</taxon>
        <taxon>Uroviricota</taxon>
        <taxon>Caudoviricetes</taxon>
    </lineage>
</organism>
<sequence length="143" mass="17181">MKLYSVNISPLLRVIKRFDLDRDTFFDIIFDFLSHQREEVLNLRLYQRYGFMGDRIKEEIRPILYTLLNELHRSDNVEGYFVNKTQLYVKDGDYEYDHEHDDARTTEIGIQSHSDVSRRSVELAYLDDWPFARRLRRSAPTGD</sequence>
<reference evidence="1" key="1">
    <citation type="submission" date="2024-06" db="EMBL/GenBank/DDBJ databases">
        <authorList>
            <person name="Gannavaram S."/>
            <person name="Nemani S."/>
            <person name="Datta M."/>
            <person name="Picchiottino A."/>
            <person name="Mereddy A."/>
            <person name="Gannavaram N."/>
            <person name="Honeycutt C."/>
            <person name="Tran D."/>
            <person name="Choi K."/>
            <person name="Srinivasan K."/>
            <person name="Johnson A."/>
        </authorList>
    </citation>
    <scope>NUCLEOTIDE SEQUENCE</scope>
</reference>
<proteinExistence type="predicted"/>
<dbReference type="EMBL" id="PP885733">
    <property type="protein sequence ID" value="XCN28165.1"/>
    <property type="molecule type" value="Genomic_DNA"/>
</dbReference>
<accession>A0AAU8L0F4</accession>
<name>A0AAU8L0F4_9CAUD</name>
<protein>
    <submittedName>
        <fullName evidence="1">Uncharacterized protein</fullName>
    </submittedName>
</protein>